<evidence type="ECO:0000313" key="3">
    <source>
        <dbReference type="Proteomes" id="UP000331127"/>
    </source>
</evidence>
<dbReference type="Proteomes" id="UP000331127">
    <property type="component" value="Unassembled WGS sequence"/>
</dbReference>
<comment type="caution">
    <text evidence="2">The sequence shown here is derived from an EMBL/GenBank/DDBJ whole genome shotgun (WGS) entry which is preliminary data.</text>
</comment>
<reference evidence="2 3" key="1">
    <citation type="submission" date="2019-10" db="EMBL/GenBank/DDBJ databases">
        <title>Whole genome shotgun sequence of Acrocarpospora macrocephala NBRC 16266.</title>
        <authorList>
            <person name="Ichikawa N."/>
            <person name="Kimura A."/>
            <person name="Kitahashi Y."/>
            <person name="Komaki H."/>
            <person name="Oguchi A."/>
        </authorList>
    </citation>
    <scope>NUCLEOTIDE SEQUENCE [LARGE SCALE GENOMIC DNA]</scope>
    <source>
        <strain evidence="2 3">NBRC 16266</strain>
    </source>
</reference>
<dbReference type="SUPFAM" id="SSF53067">
    <property type="entry name" value="Actin-like ATPase domain"/>
    <property type="match status" value="1"/>
</dbReference>
<comment type="similarity">
    <text evidence="1">Belongs to the ROK (NagC/XylR) family.</text>
</comment>
<evidence type="ECO:0000313" key="2">
    <source>
        <dbReference type="EMBL" id="GES14466.1"/>
    </source>
</evidence>
<dbReference type="PANTHER" id="PTHR18964:SF149">
    <property type="entry name" value="BIFUNCTIONAL UDP-N-ACETYLGLUCOSAMINE 2-EPIMERASE_N-ACETYLMANNOSAMINE KINASE"/>
    <property type="match status" value="1"/>
</dbReference>
<protein>
    <submittedName>
        <fullName evidence="2">Sugar kinase</fullName>
    </submittedName>
</protein>
<keyword evidence="2" id="KW-0808">Transferase</keyword>
<name>A0A5M3X1B4_9ACTN</name>
<accession>A0A5M3X1B4</accession>
<dbReference type="InterPro" id="IPR036390">
    <property type="entry name" value="WH_DNA-bd_sf"/>
</dbReference>
<keyword evidence="3" id="KW-1185">Reference proteome</keyword>
<dbReference type="Pfam" id="PF00480">
    <property type="entry name" value="ROK"/>
    <property type="match status" value="1"/>
</dbReference>
<dbReference type="GO" id="GO:0016301">
    <property type="term" value="F:kinase activity"/>
    <property type="evidence" value="ECO:0007669"/>
    <property type="project" value="UniProtKB-KW"/>
</dbReference>
<dbReference type="SUPFAM" id="SSF46785">
    <property type="entry name" value="Winged helix' DNA-binding domain"/>
    <property type="match status" value="1"/>
</dbReference>
<organism evidence="2 3">
    <name type="scientific">Acrocarpospora macrocephala</name>
    <dbReference type="NCBI Taxonomy" id="150177"/>
    <lineage>
        <taxon>Bacteria</taxon>
        <taxon>Bacillati</taxon>
        <taxon>Actinomycetota</taxon>
        <taxon>Actinomycetes</taxon>
        <taxon>Streptosporangiales</taxon>
        <taxon>Streptosporangiaceae</taxon>
        <taxon>Acrocarpospora</taxon>
    </lineage>
</organism>
<dbReference type="EMBL" id="BLAE01000060">
    <property type="protein sequence ID" value="GES14466.1"/>
    <property type="molecule type" value="Genomic_DNA"/>
</dbReference>
<dbReference type="Gene3D" id="3.30.420.40">
    <property type="match status" value="2"/>
</dbReference>
<dbReference type="AlphaFoldDB" id="A0A5M3X1B4"/>
<dbReference type="InterPro" id="IPR000600">
    <property type="entry name" value="ROK"/>
</dbReference>
<proteinExistence type="inferred from homology"/>
<dbReference type="PANTHER" id="PTHR18964">
    <property type="entry name" value="ROK (REPRESSOR, ORF, KINASE) FAMILY"/>
    <property type="match status" value="1"/>
</dbReference>
<dbReference type="InterPro" id="IPR036388">
    <property type="entry name" value="WH-like_DNA-bd_sf"/>
</dbReference>
<evidence type="ECO:0000256" key="1">
    <source>
        <dbReference type="ARBA" id="ARBA00006479"/>
    </source>
</evidence>
<keyword evidence="2" id="KW-0418">Kinase</keyword>
<dbReference type="Gene3D" id="1.10.10.10">
    <property type="entry name" value="Winged helix-like DNA-binding domain superfamily/Winged helix DNA-binding domain"/>
    <property type="match status" value="1"/>
</dbReference>
<sequence>MLRLVHQEGPTTRASITERLGLARNTVGVLLDALVTAGLLAERSPALAGTRGRPSPIIDTVPARAGVLAVDLAVDAVRLAVVGLGGRVLSRKEWAHDPEGSAEAGVATLVEVLRDLARRRRRAGAAFQAVGVACWGIVRGYDGFVYNAPNIGWRDVALGAALADGLSARAGGRPLVQAISVANDADLGAIAEFRRGAGAGARRLLYVHSNVGVGGGIIDQGHLLAAAGGYVGEIGHMTVNPQGIRCHCGATGCWETEVDERALLRAAGVGAELEGKAAKDAVARVLADAAARERTASAAVRRIAASLGAGLASLVHILGPDRIVLGGYLADLLALAPSTIRGPLRERGFSPEARDIVIRPAACGEDAAILGAAEHAFETLFADPLAVVA</sequence>
<dbReference type="InterPro" id="IPR043129">
    <property type="entry name" value="ATPase_NBD"/>
</dbReference>
<gene>
    <name evidence="2" type="ORF">Amac_080630</name>
</gene>